<reference evidence="2 3" key="1">
    <citation type="submission" date="2021-02" db="EMBL/GenBank/DDBJ databases">
        <title>Leishmania (Mundinia) enrietti genome sequencing and assembly.</title>
        <authorList>
            <person name="Almutairi H."/>
            <person name="Gatherer D."/>
        </authorList>
    </citation>
    <scope>NUCLEOTIDE SEQUENCE [LARGE SCALE GENOMIC DNA]</scope>
    <source>
        <strain evidence="2">CUR178</strain>
    </source>
</reference>
<keyword evidence="3" id="KW-1185">Reference proteome</keyword>
<protein>
    <submittedName>
        <fullName evidence="2">Uncharacterized protein</fullName>
    </submittedName>
</protein>
<dbReference type="KEGG" id="lenr:94174523"/>
<evidence type="ECO:0000313" key="3">
    <source>
        <dbReference type="Proteomes" id="UP000674179"/>
    </source>
</evidence>
<evidence type="ECO:0000313" key="2">
    <source>
        <dbReference type="EMBL" id="KAG5484213.1"/>
    </source>
</evidence>
<dbReference type="EMBL" id="JAFHKP010000010">
    <property type="protein sequence ID" value="KAG5484213.1"/>
    <property type="molecule type" value="Genomic_DNA"/>
</dbReference>
<dbReference type="Proteomes" id="UP000674179">
    <property type="component" value="Chromosome 10"/>
</dbReference>
<sequence>MRATASSRMRVWQQCGRFIASLMRRHRLCHDDRPQATRSRACRPVSTRCLRYTSCAMLPPPLSFSVELSLPHLPGRTPFVAAAGVTGAPASAGTRALHHSTQTPSGTHTAKWDAKTAAEKGRAVLASPGGRAMSTEELIACLLGLPSLCPGAPPRVVQKQWRQFTCLCDSLVRLFLCPSAHGATATCASTGPGASRHSLAGVVMPCKEVYFSARYVDAAAARATPPSITSASAGSSFFADDMSTAQAALFLFHQHWRVPVTLTLSTTVPNCTAVAMEGAGGTQPQPHSEHNAAHAAATPDGIDAVVGDFVLGQGGYRLLLVRGDPPPVLRCRLRDSSFDKHLSGTLSTTIAEMPSLSRRAHRVFHTGAELIRHVSALRDRQYGQQKKRDGCARARALELYVAGYPQGHPLDRMWGATSAARSVSADVAATGAAVAPGSSVSTWRQSSLEFLRAFESEFEAAEHAFATAVRIAKGGARVASAERRSSGTDASDGAPFVASAGSRECAQRSCAPHAVMPELKELYRTLGRLGAVRRLWTCSSSYEPHVRAACIHRMLHEKVLLRSPGEPQHRRVEGDRCHDDAGAPVIVTQMITTVREFTDYVEGIKRGLHTWGATATSGGKPEPDAGVRTGGGHHQQRPPHAAARDSLTPISVIPGVLLPHPTNVHVLLRSLYNTKVIPSARMQRALEAYTSELRSVWWQLAGEHPRRKRESALQGNALSKVLADGDVSAAILEVGEDRVAQVEVRVREVLRGASCRFASAWLSETVDLLQELHRIGQTRVHFFTVCNDKVDLRVEQLLVAYDARCGVPE</sequence>
<organism evidence="2 3">
    <name type="scientific">Leishmania enriettii</name>
    <dbReference type="NCBI Taxonomy" id="5663"/>
    <lineage>
        <taxon>Eukaryota</taxon>
        <taxon>Discoba</taxon>
        <taxon>Euglenozoa</taxon>
        <taxon>Kinetoplastea</taxon>
        <taxon>Metakinetoplastina</taxon>
        <taxon>Trypanosomatida</taxon>
        <taxon>Trypanosomatidae</taxon>
        <taxon>Leishmaniinae</taxon>
        <taxon>Leishmania</taxon>
    </lineage>
</organism>
<dbReference type="AlphaFoldDB" id="A0A836HX93"/>
<dbReference type="OrthoDB" id="265239at2759"/>
<accession>A0A836HX93</accession>
<name>A0A836HX93_LEIEN</name>
<gene>
    <name evidence="2" type="ORF">CUR178_07369</name>
</gene>
<proteinExistence type="predicted"/>
<dbReference type="GeneID" id="94174523"/>
<feature type="region of interest" description="Disordered" evidence="1">
    <location>
        <begin position="612"/>
        <end position="643"/>
    </location>
</feature>
<evidence type="ECO:0000256" key="1">
    <source>
        <dbReference type="SAM" id="MobiDB-lite"/>
    </source>
</evidence>
<comment type="caution">
    <text evidence="2">The sequence shown here is derived from an EMBL/GenBank/DDBJ whole genome shotgun (WGS) entry which is preliminary data.</text>
</comment>
<dbReference type="RefSeq" id="XP_067695101.1">
    <property type="nucleotide sequence ID" value="XM_067839013.1"/>
</dbReference>